<dbReference type="Pfam" id="PF00561">
    <property type="entry name" value="Abhydrolase_1"/>
    <property type="match status" value="1"/>
</dbReference>
<feature type="domain" description="AB hydrolase-1" evidence="1">
    <location>
        <begin position="22"/>
        <end position="259"/>
    </location>
</feature>
<dbReference type="PRINTS" id="PR00111">
    <property type="entry name" value="ABHYDROLASE"/>
</dbReference>
<dbReference type="EMBL" id="JADEXQ010000001">
    <property type="protein sequence ID" value="MBE9028149.1"/>
    <property type="molecule type" value="Genomic_DNA"/>
</dbReference>
<dbReference type="InterPro" id="IPR000639">
    <property type="entry name" value="Epox_hydrolase-like"/>
</dbReference>
<dbReference type="PANTHER" id="PTHR43194">
    <property type="entry name" value="HYDROLASE ALPHA/BETA FOLD FAMILY"/>
    <property type="match status" value="1"/>
</dbReference>
<keyword evidence="3" id="KW-1185">Reference proteome</keyword>
<protein>
    <submittedName>
        <fullName evidence="2">Alpha/beta hydrolase</fullName>
    </submittedName>
</protein>
<keyword evidence="2" id="KW-0378">Hydrolase</keyword>
<proteinExistence type="predicted"/>
<reference evidence="2" key="1">
    <citation type="submission" date="2020-10" db="EMBL/GenBank/DDBJ databases">
        <authorList>
            <person name="Castelo-Branco R."/>
            <person name="Eusebio N."/>
            <person name="Adriana R."/>
            <person name="Vieira A."/>
            <person name="Brugerolle De Fraissinette N."/>
            <person name="Rezende De Castro R."/>
            <person name="Schneider M.P."/>
            <person name="Vasconcelos V."/>
            <person name="Leao P.N."/>
        </authorList>
    </citation>
    <scope>NUCLEOTIDE SEQUENCE</scope>
    <source>
        <strain evidence="2">LEGE 11480</strain>
    </source>
</reference>
<name>A0A928VLQ2_9CYAN</name>
<accession>A0A928VLQ2</accession>
<dbReference type="SUPFAM" id="SSF53474">
    <property type="entry name" value="alpha/beta-Hydrolases"/>
    <property type="match status" value="1"/>
</dbReference>
<dbReference type="PANTHER" id="PTHR43194:SF2">
    <property type="entry name" value="PEROXISOMAL MEMBRANE PROTEIN LPX1"/>
    <property type="match status" value="1"/>
</dbReference>
<evidence type="ECO:0000313" key="3">
    <source>
        <dbReference type="Proteomes" id="UP000625316"/>
    </source>
</evidence>
<dbReference type="Gene3D" id="3.40.50.1820">
    <property type="entry name" value="alpha/beta hydrolase"/>
    <property type="match status" value="1"/>
</dbReference>
<dbReference type="PRINTS" id="PR00412">
    <property type="entry name" value="EPOXHYDRLASE"/>
</dbReference>
<dbReference type="GO" id="GO:0016787">
    <property type="term" value="F:hydrolase activity"/>
    <property type="evidence" value="ECO:0007669"/>
    <property type="project" value="UniProtKB-KW"/>
</dbReference>
<evidence type="ECO:0000313" key="2">
    <source>
        <dbReference type="EMBL" id="MBE9028149.1"/>
    </source>
</evidence>
<dbReference type="InterPro" id="IPR029058">
    <property type="entry name" value="AB_hydrolase_fold"/>
</dbReference>
<dbReference type="Proteomes" id="UP000625316">
    <property type="component" value="Unassembled WGS sequence"/>
</dbReference>
<evidence type="ECO:0000259" key="1">
    <source>
        <dbReference type="Pfam" id="PF00561"/>
    </source>
</evidence>
<dbReference type="InterPro" id="IPR000073">
    <property type="entry name" value="AB_hydrolase_1"/>
</dbReference>
<gene>
    <name evidence="2" type="ORF">IQ266_00075</name>
</gene>
<dbReference type="InterPro" id="IPR050228">
    <property type="entry name" value="Carboxylesterase_BioH"/>
</dbReference>
<comment type="caution">
    <text evidence="2">The sequence shown here is derived from an EMBL/GenBank/DDBJ whole genome shotgun (WGS) entry which is preliminary data.</text>
</comment>
<organism evidence="2 3">
    <name type="scientific">Romeriopsis navalis LEGE 11480</name>
    <dbReference type="NCBI Taxonomy" id="2777977"/>
    <lineage>
        <taxon>Bacteria</taxon>
        <taxon>Bacillati</taxon>
        <taxon>Cyanobacteriota</taxon>
        <taxon>Cyanophyceae</taxon>
        <taxon>Leptolyngbyales</taxon>
        <taxon>Leptolyngbyaceae</taxon>
        <taxon>Romeriopsis</taxon>
        <taxon>Romeriopsis navalis</taxon>
    </lineage>
</organism>
<dbReference type="AlphaFoldDB" id="A0A928VLQ2"/>
<sequence length="282" mass="31925">MRLSMPLSVHPLHAQIAGTGSTMLCLHGHPGSGRSMDVFSGYFCDRFQTIAPDLRGYGRSQTQQPFTITQHLDDLVALLDRHQVQRTIVLGWSLGGIFALELALRYPERVSGLILVATAARPWGDHPRIRLRDNLLTGVAGGLNFAKPGWQWNIDTFGRRSLFRYLVQQHRPDVYRFLARDAVYAYMKTSRQADRALNQAIRQGYNRVPDMAQISVPALMLMAAHDRHISPAASRETAKALPNCEWECFADTAHLLPWEIPEQLRARIDRWLVAHPEVIPMT</sequence>